<protein>
    <submittedName>
        <fullName evidence="2">Uncharacterized protein LOC142171910</fullName>
    </submittedName>
</protein>
<evidence type="ECO:0000313" key="2">
    <source>
        <dbReference type="RefSeq" id="XP_075091731.1"/>
    </source>
</evidence>
<reference evidence="1" key="1">
    <citation type="journal article" date="2014" name="Nat. Commun.">
        <title>The tobacco genome sequence and its comparison with those of tomato and potato.</title>
        <authorList>
            <person name="Sierro N."/>
            <person name="Battey J.N."/>
            <person name="Ouadi S."/>
            <person name="Bakaher N."/>
            <person name="Bovet L."/>
            <person name="Willig A."/>
            <person name="Goepfert S."/>
            <person name="Peitsch M.C."/>
            <person name="Ivanov N.V."/>
        </authorList>
    </citation>
    <scope>NUCLEOTIDE SEQUENCE [LARGE SCALE GENOMIC DNA]</scope>
</reference>
<keyword evidence="1" id="KW-1185">Reference proteome</keyword>
<dbReference type="Proteomes" id="UP000790787">
    <property type="component" value="Chromosome 17"/>
</dbReference>
<accession>A0AC58T3D4</accession>
<evidence type="ECO:0000313" key="1">
    <source>
        <dbReference type="Proteomes" id="UP000790787"/>
    </source>
</evidence>
<reference evidence="2" key="2">
    <citation type="submission" date="2025-08" db="UniProtKB">
        <authorList>
            <consortium name="RefSeq"/>
        </authorList>
    </citation>
    <scope>IDENTIFICATION</scope>
    <source>
        <tissue evidence="2">Leaf</tissue>
    </source>
</reference>
<proteinExistence type="predicted"/>
<organism evidence="1 2">
    <name type="scientific">Nicotiana tabacum</name>
    <name type="common">Common tobacco</name>
    <dbReference type="NCBI Taxonomy" id="4097"/>
    <lineage>
        <taxon>Eukaryota</taxon>
        <taxon>Viridiplantae</taxon>
        <taxon>Streptophyta</taxon>
        <taxon>Embryophyta</taxon>
        <taxon>Tracheophyta</taxon>
        <taxon>Spermatophyta</taxon>
        <taxon>Magnoliopsida</taxon>
        <taxon>eudicotyledons</taxon>
        <taxon>Gunneridae</taxon>
        <taxon>Pentapetalae</taxon>
        <taxon>asterids</taxon>
        <taxon>lamiids</taxon>
        <taxon>Solanales</taxon>
        <taxon>Solanaceae</taxon>
        <taxon>Nicotianoideae</taxon>
        <taxon>Nicotianeae</taxon>
        <taxon>Nicotiana</taxon>
    </lineage>
</organism>
<name>A0AC58T3D4_TOBAC</name>
<gene>
    <name evidence="2" type="primary">LOC142171910</name>
</gene>
<sequence>MANATANDHVWIGDLGGTHHVTHCKNALGNLRKADHRIDGVQSPTSSKAEITHTGDAGLYNGKVMGIGRENSGLYLIKENLPTAAISFLKENGETALWHLRLGHASTKSMQHISELKNKIQAREQDNCEFEATVKVVRLDNGTEFFNSQCNGLFASLGIIHQSSCPYTPQQNGVIEWKHRHILEVARALKFQSSIPRRFWEVENASVETDIDHAGSDEEHETATAAPINENHIHVVLEPVTEITDVQEPFLDTIEEAGTVEMHSQPASTKVETRKSSRQGRPSVWLKDYITTAKTHTNTAHSISNALSYDHLSPAYQSYLNIFSVLTEPQSFKEAAHDPRWIEAMDQKILYQIDVNNAFLQGDLYEEWNIKLTDALVGAGYQQSAYDHSPFTKQTTHDIVIILVYVDDILITGRNIFLVEESKSTLHNSFKVKDLGELRYFLGIEVMRSDKRMLLNQRKYAPELISSIGLAAVKLASTPIE</sequence>
<dbReference type="RefSeq" id="XP_075091731.1">
    <property type="nucleotide sequence ID" value="XM_075235630.1"/>
</dbReference>